<dbReference type="EMBL" id="NCKV01004515">
    <property type="protein sequence ID" value="RWS24704.1"/>
    <property type="molecule type" value="Genomic_DNA"/>
</dbReference>
<dbReference type="STRING" id="299467.A0A443SB59"/>
<proteinExistence type="predicted"/>
<feature type="domain" description="Alpha-2-macroglobulin receptor-associated protein" evidence="1">
    <location>
        <begin position="5"/>
        <end position="97"/>
    </location>
</feature>
<reference evidence="2 3" key="1">
    <citation type="journal article" date="2018" name="Gigascience">
        <title>Genomes of trombidid mites reveal novel predicted allergens and laterally-transferred genes associated with secondary metabolism.</title>
        <authorList>
            <person name="Dong X."/>
            <person name="Chaisiri K."/>
            <person name="Xia D."/>
            <person name="Armstrong S.D."/>
            <person name="Fang Y."/>
            <person name="Donnelly M.J."/>
            <person name="Kadowaki T."/>
            <person name="McGarry J.W."/>
            <person name="Darby A.C."/>
            <person name="Makepeace B.L."/>
        </authorList>
    </citation>
    <scope>NUCLEOTIDE SEQUENCE [LARGE SCALE GENOMIC DNA]</scope>
    <source>
        <strain evidence="2">UoL-UT</strain>
    </source>
</reference>
<name>A0A443SB59_9ACAR</name>
<dbReference type="GO" id="GO:0048019">
    <property type="term" value="F:receptor antagonist activity"/>
    <property type="evidence" value="ECO:0007669"/>
    <property type="project" value="InterPro"/>
</dbReference>
<dbReference type="GO" id="GO:0012505">
    <property type="term" value="C:endomembrane system"/>
    <property type="evidence" value="ECO:0007669"/>
    <property type="project" value="TreeGrafter"/>
</dbReference>
<dbReference type="GO" id="GO:0048259">
    <property type="term" value="P:regulation of receptor-mediated endocytosis"/>
    <property type="evidence" value="ECO:0007669"/>
    <property type="project" value="TreeGrafter"/>
</dbReference>
<dbReference type="InterPro" id="IPR036744">
    <property type="entry name" value="RAP_sf"/>
</dbReference>
<dbReference type="Proteomes" id="UP000288716">
    <property type="component" value="Unassembled WGS sequence"/>
</dbReference>
<dbReference type="InterPro" id="IPR038003">
    <property type="entry name" value="A2-macroglobuin_RAP"/>
</dbReference>
<gene>
    <name evidence="2" type="ORF">B4U80_13855</name>
</gene>
<dbReference type="PANTHER" id="PTHR16560:SF2">
    <property type="entry name" value="ALPHA-2-MACROGLOBULIN RECEPTOR-ASSOCIATED PROTEIN"/>
    <property type="match status" value="1"/>
</dbReference>
<feature type="non-terminal residue" evidence="2">
    <location>
        <position position="1"/>
    </location>
</feature>
<protein>
    <recommendedName>
        <fullName evidence="1">Alpha-2-macroglobulin receptor-associated protein domain-containing protein</fullName>
    </recommendedName>
</protein>
<sequence>IASASENKYSAEANAGKDGDSEFRMQKINLIWQKASRRLSGQKLKNLKTDLKLQDKEEITLKKLKYEKPDDYSVKESRLRMSLQEILDKYALSDLYDVPLESRNEL</sequence>
<evidence type="ECO:0000313" key="2">
    <source>
        <dbReference type="EMBL" id="RWS24704.1"/>
    </source>
</evidence>
<accession>A0A443SB59</accession>
<comment type="caution">
    <text evidence="2">The sequence shown here is derived from an EMBL/GenBank/DDBJ whole genome shotgun (WGS) entry which is preliminary data.</text>
</comment>
<dbReference type="Gene3D" id="1.20.81.10">
    <property type="entry name" value="RAP domain"/>
    <property type="match status" value="1"/>
</dbReference>
<dbReference type="SUPFAM" id="SSF47045">
    <property type="entry name" value="RAP domain-like"/>
    <property type="match status" value="1"/>
</dbReference>
<dbReference type="InterPro" id="IPR009066">
    <property type="entry name" value="MG_RAP_rcpt_1"/>
</dbReference>
<evidence type="ECO:0000259" key="1">
    <source>
        <dbReference type="Pfam" id="PF06400"/>
    </source>
</evidence>
<dbReference type="PANTHER" id="PTHR16560">
    <property type="entry name" value="ALPHA-2-MACROGLOBULIN RECEPTOR-ASSOCIATED PROTEIN"/>
    <property type="match status" value="1"/>
</dbReference>
<organism evidence="2 3">
    <name type="scientific">Leptotrombidium deliense</name>
    <dbReference type="NCBI Taxonomy" id="299467"/>
    <lineage>
        <taxon>Eukaryota</taxon>
        <taxon>Metazoa</taxon>
        <taxon>Ecdysozoa</taxon>
        <taxon>Arthropoda</taxon>
        <taxon>Chelicerata</taxon>
        <taxon>Arachnida</taxon>
        <taxon>Acari</taxon>
        <taxon>Acariformes</taxon>
        <taxon>Trombidiformes</taxon>
        <taxon>Prostigmata</taxon>
        <taxon>Anystina</taxon>
        <taxon>Parasitengona</taxon>
        <taxon>Trombiculoidea</taxon>
        <taxon>Trombiculidae</taxon>
        <taxon>Leptotrombidium</taxon>
    </lineage>
</organism>
<evidence type="ECO:0000313" key="3">
    <source>
        <dbReference type="Proteomes" id="UP000288716"/>
    </source>
</evidence>
<dbReference type="AlphaFoldDB" id="A0A443SB59"/>
<dbReference type="OrthoDB" id="5817428at2759"/>
<dbReference type="Pfam" id="PF06400">
    <property type="entry name" value="Alpha-2-MRAP_N"/>
    <property type="match status" value="1"/>
</dbReference>
<dbReference type="GO" id="GO:0050750">
    <property type="term" value="F:low-density lipoprotein particle receptor binding"/>
    <property type="evidence" value="ECO:0007669"/>
    <property type="project" value="InterPro"/>
</dbReference>
<keyword evidence="3" id="KW-1185">Reference proteome</keyword>
<dbReference type="VEuPathDB" id="VectorBase:LDEU007335"/>